<evidence type="ECO:0000256" key="1">
    <source>
        <dbReference type="SAM" id="Phobius"/>
    </source>
</evidence>
<dbReference type="Proteomes" id="UP000254889">
    <property type="component" value="Chromosome"/>
</dbReference>
<feature type="transmembrane region" description="Helical" evidence="1">
    <location>
        <begin position="76"/>
        <end position="99"/>
    </location>
</feature>
<name>A0A345ZSY5_9HYPH</name>
<keyword evidence="1" id="KW-0812">Transmembrane</keyword>
<dbReference type="EMBL" id="CP031417">
    <property type="protein sequence ID" value="AXK80032.1"/>
    <property type="molecule type" value="Genomic_DNA"/>
</dbReference>
<dbReference type="PANTHER" id="PTHR31876:SF26">
    <property type="entry name" value="PROTEIN LIKE COV 2"/>
    <property type="match status" value="1"/>
</dbReference>
<proteinExistence type="predicted"/>
<dbReference type="OrthoDB" id="9780267at2"/>
<dbReference type="AlphaFoldDB" id="A0A345ZSY5"/>
<keyword evidence="3" id="KW-1185">Reference proteome</keyword>
<evidence type="ECO:0000313" key="3">
    <source>
        <dbReference type="Proteomes" id="UP000254889"/>
    </source>
</evidence>
<dbReference type="RefSeq" id="WP_115689292.1">
    <property type="nucleotide sequence ID" value="NZ_CP031417.1"/>
</dbReference>
<dbReference type="Pfam" id="PF04367">
    <property type="entry name" value="DUF502"/>
    <property type="match status" value="1"/>
</dbReference>
<protein>
    <submittedName>
        <fullName evidence="2">DUF502 domain-containing protein</fullName>
    </submittedName>
</protein>
<reference evidence="2 3" key="1">
    <citation type="submission" date="2018-07" db="EMBL/GenBank/DDBJ databases">
        <authorList>
            <person name="Quirk P.G."/>
            <person name="Krulwich T.A."/>
        </authorList>
    </citation>
    <scope>NUCLEOTIDE SEQUENCE [LARGE SCALE GENOMIC DNA]</scope>
    <source>
        <strain evidence="2 3">CC-BB4</strain>
    </source>
</reference>
<sequence>MADLDPKLGEALVADIEKAAAPPHHGFMARIRNYFLTGLVVAGPLAVTAWLVWTVVNWVDDVVRPFIPATYRPESYLPWPIPGTGLIVAIAALTLLGFLTANLVGRTLVEFGEGLLSRMPIVRPIYKTMKQIFETLFSKTGSSFRKVALVEFPGPGMWSLVFLSHPPGETMATQLPEGEHVSAFMPCTPNPTTGFFFYVARKRLIELDISVETAMTLIMSAGMVQTDADQQKKLAQLAATARAAQIERKTEDVS</sequence>
<keyword evidence="1" id="KW-0472">Membrane</keyword>
<feature type="transmembrane region" description="Helical" evidence="1">
    <location>
        <begin position="34"/>
        <end position="56"/>
    </location>
</feature>
<dbReference type="InterPro" id="IPR007462">
    <property type="entry name" value="COV1-like"/>
</dbReference>
<keyword evidence="1" id="KW-1133">Transmembrane helix</keyword>
<gene>
    <name evidence="2" type="ORF">DW352_05565</name>
</gene>
<dbReference type="KEGG" id="ptaw:DW352_05565"/>
<accession>A0A345ZSY5</accession>
<organism evidence="2 3">
    <name type="scientific">Pseudolabrys taiwanensis</name>
    <dbReference type="NCBI Taxonomy" id="331696"/>
    <lineage>
        <taxon>Bacteria</taxon>
        <taxon>Pseudomonadati</taxon>
        <taxon>Pseudomonadota</taxon>
        <taxon>Alphaproteobacteria</taxon>
        <taxon>Hyphomicrobiales</taxon>
        <taxon>Xanthobacteraceae</taxon>
        <taxon>Pseudolabrys</taxon>
    </lineage>
</organism>
<evidence type="ECO:0000313" key="2">
    <source>
        <dbReference type="EMBL" id="AXK80032.1"/>
    </source>
</evidence>
<dbReference type="PANTHER" id="PTHR31876">
    <property type="entry name" value="COV-LIKE PROTEIN 1"/>
    <property type="match status" value="1"/>
</dbReference>